<proteinExistence type="predicted"/>
<dbReference type="RefSeq" id="WP_061271439.1">
    <property type="nucleotide sequence ID" value="NZ_CBCRXN010000028.1"/>
</dbReference>
<accession>A0A318PQJ4</accession>
<name>A0A318PQJ4_KOMXY</name>
<reference evidence="1 2" key="1">
    <citation type="submission" date="2017-07" db="EMBL/GenBank/DDBJ databases">
        <title>A draft genome sequence of Komagataeibacter xylinus LMG 1515.</title>
        <authorList>
            <person name="Skraban J."/>
            <person name="Cleenwerck I."/>
            <person name="Vandamme P."/>
            <person name="Trcek J."/>
        </authorList>
    </citation>
    <scope>NUCLEOTIDE SEQUENCE [LARGE SCALE GENOMIC DNA]</scope>
    <source>
        <strain evidence="1 2">LMG 1515</strain>
    </source>
</reference>
<keyword evidence="2" id="KW-1185">Reference proteome</keyword>
<dbReference type="OrthoDB" id="7280499at2"/>
<organism evidence="1 2">
    <name type="scientific">Komagataeibacter xylinus</name>
    <name type="common">Gluconacetobacter xylinus</name>
    <dbReference type="NCBI Taxonomy" id="28448"/>
    <lineage>
        <taxon>Bacteria</taxon>
        <taxon>Pseudomonadati</taxon>
        <taxon>Pseudomonadota</taxon>
        <taxon>Alphaproteobacteria</taxon>
        <taxon>Acetobacterales</taxon>
        <taxon>Acetobacteraceae</taxon>
        <taxon>Komagataeibacter</taxon>
    </lineage>
</organism>
<dbReference type="AlphaFoldDB" id="A0A318PQJ4"/>
<evidence type="ECO:0000313" key="2">
    <source>
        <dbReference type="Proteomes" id="UP000248257"/>
    </source>
</evidence>
<dbReference type="Proteomes" id="UP000248257">
    <property type="component" value="Unassembled WGS sequence"/>
</dbReference>
<protein>
    <submittedName>
        <fullName evidence="1">Uncharacterized protein</fullName>
    </submittedName>
</protein>
<evidence type="ECO:0000313" key="1">
    <source>
        <dbReference type="EMBL" id="PYD58727.1"/>
    </source>
</evidence>
<dbReference type="STRING" id="1220579.GCA_001571345_00114"/>
<comment type="caution">
    <text evidence="1">The sequence shown here is derived from an EMBL/GenBank/DDBJ whole genome shotgun (WGS) entry which is preliminary data.</text>
</comment>
<sequence>MGIAGIFVIFTLLAIGLDLLVPRYGGILGTLVKFYLGFMLVATCIELRNAFRPAGAKEGNAGSETA</sequence>
<gene>
    <name evidence="1" type="ORF">CFR75_00320</name>
</gene>
<dbReference type="EMBL" id="NKUC01000001">
    <property type="protein sequence ID" value="PYD58727.1"/>
    <property type="molecule type" value="Genomic_DNA"/>
</dbReference>